<sequence length="142" mass="16545">MINFWRNIEVVRCPAQMEDLKLEELVEFQTCIKRRSLSILRSSDIITFEPKQKDVQNIPTNFGVILYFYDEKVDVFKRKMLLIPHGLNIPVVYSCKNKFKIVYLQFLDISAASSKSLVTANDDLKLEELVEFIASFLKSTCE</sequence>
<evidence type="ECO:0000313" key="1">
    <source>
        <dbReference type="EMBL" id="CAI9933435.1"/>
    </source>
</evidence>
<comment type="caution">
    <text evidence="1">The sequence shown here is derived from an EMBL/GenBank/DDBJ whole genome shotgun (WGS) entry which is preliminary data.</text>
</comment>
<organism evidence="1">
    <name type="scientific">Hexamita inflata</name>
    <dbReference type="NCBI Taxonomy" id="28002"/>
    <lineage>
        <taxon>Eukaryota</taxon>
        <taxon>Metamonada</taxon>
        <taxon>Diplomonadida</taxon>
        <taxon>Hexamitidae</taxon>
        <taxon>Hexamitinae</taxon>
        <taxon>Hexamita</taxon>
    </lineage>
</organism>
<protein>
    <submittedName>
        <fullName evidence="2">Hypothetical_protein</fullName>
    </submittedName>
</protein>
<reference evidence="1" key="1">
    <citation type="submission" date="2023-06" db="EMBL/GenBank/DDBJ databases">
        <authorList>
            <person name="Kurt Z."/>
        </authorList>
    </citation>
    <scope>NUCLEOTIDE SEQUENCE</scope>
</reference>
<gene>
    <name evidence="1" type="ORF">HINF_LOCUS21080</name>
    <name evidence="2" type="ORF">HINF_LOCUS2626</name>
</gene>
<dbReference type="AlphaFoldDB" id="A0AA86P842"/>
<keyword evidence="3" id="KW-1185">Reference proteome</keyword>
<accession>A0AA86P842</accession>
<name>A0AA86P842_9EUKA</name>
<dbReference type="EMBL" id="CATOUU010000531">
    <property type="protein sequence ID" value="CAI9933435.1"/>
    <property type="molecule type" value="Genomic_DNA"/>
</dbReference>
<dbReference type="Proteomes" id="UP001642409">
    <property type="component" value="Unassembled WGS sequence"/>
</dbReference>
<evidence type="ECO:0000313" key="3">
    <source>
        <dbReference type="Proteomes" id="UP001642409"/>
    </source>
</evidence>
<reference evidence="2 3" key="2">
    <citation type="submission" date="2024-07" db="EMBL/GenBank/DDBJ databases">
        <authorList>
            <person name="Akdeniz Z."/>
        </authorList>
    </citation>
    <scope>NUCLEOTIDE SEQUENCE [LARGE SCALE GENOMIC DNA]</scope>
</reference>
<proteinExistence type="predicted"/>
<evidence type="ECO:0000313" key="2">
    <source>
        <dbReference type="EMBL" id="CAL5973939.1"/>
    </source>
</evidence>
<dbReference type="EMBL" id="CAXDID020000004">
    <property type="protein sequence ID" value="CAL5973939.1"/>
    <property type="molecule type" value="Genomic_DNA"/>
</dbReference>